<evidence type="ECO:0000256" key="2">
    <source>
        <dbReference type="ARBA" id="ARBA00001946"/>
    </source>
</evidence>
<sequence>MSTYAHLQETKVNSKEIYSGQIIQVYVDTIALANGQQATREVVRHCPCVAVLAVTDEDKVVLVRQFRYPANKPLLEVPAGKMDGTASETAIQTAARELAEETPYTAQRLELIHQFYTVPGFCDEYMYLYRAYGLEMNSTLKPDEGEVVDTVLYSRDEVRQALRNQEIEDIKTIAALQHWLLESK</sequence>
<dbReference type="Proteomes" id="UP000029629">
    <property type="component" value="Unassembled WGS sequence"/>
</dbReference>
<feature type="domain" description="Nudix hydrolase" evidence="8">
    <location>
        <begin position="43"/>
        <end position="177"/>
    </location>
</feature>
<evidence type="ECO:0000256" key="4">
    <source>
        <dbReference type="ARBA" id="ARBA00016377"/>
    </source>
</evidence>
<reference evidence="9 10" key="1">
    <citation type="submission" date="2014-07" db="EMBL/GenBank/DDBJ databases">
        <authorList>
            <person name="McCorrison J."/>
            <person name="Sanka R."/>
            <person name="Torralba M."/>
            <person name="Gillis M."/>
            <person name="Haft D.H."/>
            <person name="Methe B."/>
            <person name="Sutton G."/>
            <person name="Nelson K.E."/>
        </authorList>
    </citation>
    <scope>NUCLEOTIDE SEQUENCE [LARGE SCALE GENOMIC DNA]</scope>
    <source>
        <strain evidence="9 10">DNF00040</strain>
    </source>
</reference>
<dbReference type="RefSeq" id="WP_036557446.1">
    <property type="nucleotide sequence ID" value="NZ_JRNI01000008.1"/>
</dbReference>
<evidence type="ECO:0000313" key="10">
    <source>
        <dbReference type="Proteomes" id="UP000029629"/>
    </source>
</evidence>
<evidence type="ECO:0000313" key="9">
    <source>
        <dbReference type="EMBL" id="KGF32063.1"/>
    </source>
</evidence>
<dbReference type="CDD" id="cd03424">
    <property type="entry name" value="NUDIX_ADPRase_Nudt5_UGPPase_Nudt14"/>
    <property type="match status" value="1"/>
</dbReference>
<accession>A0A095ZBM6</accession>
<protein>
    <recommendedName>
        <fullName evidence="4">GDP-mannose pyrophosphatase</fullName>
    </recommendedName>
    <alternativeName>
        <fullName evidence="6">GDP-mannose hydrolase</fullName>
    </alternativeName>
    <alternativeName>
        <fullName evidence="7">GDPMK</fullName>
    </alternativeName>
</protein>
<organism evidence="9 10">
    <name type="scientific">Oligella urethralis DNF00040</name>
    <dbReference type="NCBI Taxonomy" id="1401065"/>
    <lineage>
        <taxon>Bacteria</taxon>
        <taxon>Pseudomonadati</taxon>
        <taxon>Pseudomonadota</taxon>
        <taxon>Betaproteobacteria</taxon>
        <taxon>Burkholderiales</taxon>
        <taxon>Alcaligenaceae</taxon>
        <taxon>Oligella</taxon>
    </lineage>
</organism>
<dbReference type="FunFam" id="3.90.79.10:FF:000024">
    <property type="entry name" value="ADP-ribose pyrophosphatase"/>
    <property type="match status" value="1"/>
</dbReference>
<dbReference type="PANTHER" id="PTHR11839">
    <property type="entry name" value="UDP/ADP-SUGAR PYROPHOSPHATASE"/>
    <property type="match status" value="1"/>
</dbReference>
<dbReference type="Pfam" id="PF00293">
    <property type="entry name" value="NUDIX"/>
    <property type="match status" value="1"/>
</dbReference>
<dbReference type="GO" id="GO:0016787">
    <property type="term" value="F:hydrolase activity"/>
    <property type="evidence" value="ECO:0007669"/>
    <property type="project" value="UniProtKB-KW"/>
</dbReference>
<evidence type="ECO:0000256" key="1">
    <source>
        <dbReference type="ARBA" id="ARBA00000847"/>
    </source>
</evidence>
<dbReference type="Gene3D" id="3.90.79.10">
    <property type="entry name" value="Nucleoside Triphosphate Pyrophosphohydrolase"/>
    <property type="match status" value="1"/>
</dbReference>
<gene>
    <name evidence="9" type="ORF">HMPREF2130_01645</name>
</gene>
<dbReference type="OrthoDB" id="9806150at2"/>
<comment type="catalytic activity">
    <reaction evidence="1">
        <text>GDP-alpha-D-mannose + H2O = alpha-D-mannose 1-phosphate + GMP + 2 H(+)</text>
        <dbReference type="Rhea" id="RHEA:27978"/>
        <dbReference type="ChEBI" id="CHEBI:15377"/>
        <dbReference type="ChEBI" id="CHEBI:15378"/>
        <dbReference type="ChEBI" id="CHEBI:57527"/>
        <dbReference type="ChEBI" id="CHEBI:58115"/>
        <dbReference type="ChEBI" id="CHEBI:58409"/>
    </reaction>
</comment>
<comment type="cofactor">
    <cofactor evidence="2">
        <name>Mg(2+)</name>
        <dbReference type="ChEBI" id="CHEBI:18420"/>
    </cofactor>
</comment>
<name>A0A095ZBM6_9BURK</name>
<evidence type="ECO:0000256" key="6">
    <source>
        <dbReference type="ARBA" id="ARBA00032162"/>
    </source>
</evidence>
<evidence type="ECO:0000256" key="3">
    <source>
        <dbReference type="ARBA" id="ARBA00007275"/>
    </source>
</evidence>
<comment type="caution">
    <text evidence="9">The sequence shown here is derived from an EMBL/GenBank/DDBJ whole genome shotgun (WGS) entry which is preliminary data.</text>
</comment>
<dbReference type="PROSITE" id="PS51462">
    <property type="entry name" value="NUDIX"/>
    <property type="match status" value="1"/>
</dbReference>
<dbReference type="SUPFAM" id="SSF55811">
    <property type="entry name" value="Nudix"/>
    <property type="match status" value="1"/>
</dbReference>
<keyword evidence="5" id="KW-0378">Hydrolase</keyword>
<comment type="similarity">
    <text evidence="3">Belongs to the Nudix hydrolase family. NudK subfamily.</text>
</comment>
<evidence type="ECO:0000256" key="7">
    <source>
        <dbReference type="ARBA" id="ARBA00032272"/>
    </source>
</evidence>
<evidence type="ECO:0000256" key="5">
    <source>
        <dbReference type="ARBA" id="ARBA00022801"/>
    </source>
</evidence>
<keyword evidence="10" id="KW-1185">Reference proteome</keyword>
<dbReference type="InterPro" id="IPR015797">
    <property type="entry name" value="NUDIX_hydrolase-like_dom_sf"/>
</dbReference>
<dbReference type="GO" id="GO:0005829">
    <property type="term" value="C:cytosol"/>
    <property type="evidence" value="ECO:0007669"/>
    <property type="project" value="TreeGrafter"/>
</dbReference>
<evidence type="ECO:0000259" key="8">
    <source>
        <dbReference type="PROSITE" id="PS51462"/>
    </source>
</evidence>
<proteinExistence type="inferred from homology"/>
<dbReference type="EMBL" id="JRNI01000008">
    <property type="protein sequence ID" value="KGF32063.1"/>
    <property type="molecule type" value="Genomic_DNA"/>
</dbReference>
<dbReference type="GO" id="GO:0019693">
    <property type="term" value="P:ribose phosphate metabolic process"/>
    <property type="evidence" value="ECO:0007669"/>
    <property type="project" value="TreeGrafter"/>
</dbReference>
<dbReference type="InterPro" id="IPR000086">
    <property type="entry name" value="NUDIX_hydrolase_dom"/>
</dbReference>
<dbReference type="eggNOG" id="COG0494">
    <property type="taxonomic scope" value="Bacteria"/>
</dbReference>
<dbReference type="GO" id="GO:0006753">
    <property type="term" value="P:nucleoside phosphate metabolic process"/>
    <property type="evidence" value="ECO:0007669"/>
    <property type="project" value="TreeGrafter"/>
</dbReference>
<dbReference type="AlphaFoldDB" id="A0A095ZBM6"/>
<dbReference type="PANTHER" id="PTHR11839:SF18">
    <property type="entry name" value="NUDIX HYDROLASE DOMAIN-CONTAINING PROTEIN"/>
    <property type="match status" value="1"/>
</dbReference>